<evidence type="ECO:0000256" key="3">
    <source>
        <dbReference type="ARBA" id="ARBA00022741"/>
    </source>
</evidence>
<dbReference type="InterPro" id="IPR050660">
    <property type="entry name" value="NEK_Ser/Thr_kinase"/>
</dbReference>
<dbReference type="EMBL" id="JAIWYP010000003">
    <property type="protein sequence ID" value="KAH3848228.1"/>
    <property type="molecule type" value="Genomic_DNA"/>
</dbReference>
<evidence type="ECO:0000256" key="1">
    <source>
        <dbReference type="ARBA" id="ARBA00012513"/>
    </source>
</evidence>
<reference evidence="8" key="2">
    <citation type="submission" date="2020-11" db="EMBL/GenBank/DDBJ databases">
        <authorList>
            <person name="McCartney M.A."/>
            <person name="Auch B."/>
            <person name="Kono T."/>
            <person name="Mallez S."/>
            <person name="Becker A."/>
            <person name="Gohl D.M."/>
            <person name="Silverstein K.A.T."/>
            <person name="Koren S."/>
            <person name="Bechman K.B."/>
            <person name="Herman A."/>
            <person name="Abrahante J.E."/>
            <person name="Garbe J."/>
        </authorList>
    </citation>
    <scope>NUCLEOTIDE SEQUENCE</scope>
    <source>
        <strain evidence="8">Duluth1</strain>
        <tissue evidence="8">Whole animal</tissue>
    </source>
</reference>
<dbReference type="SMART" id="SM00253">
    <property type="entry name" value="SOCS"/>
    <property type="match status" value="1"/>
</dbReference>
<dbReference type="InterPro" id="IPR011009">
    <property type="entry name" value="Kinase-like_dom_sf"/>
</dbReference>
<dbReference type="SMART" id="SM00969">
    <property type="entry name" value="SOCS_box"/>
    <property type="match status" value="1"/>
</dbReference>
<evidence type="ECO:0000256" key="5">
    <source>
        <dbReference type="ARBA" id="ARBA00022840"/>
    </source>
</evidence>
<dbReference type="Gene3D" id="1.10.750.20">
    <property type="entry name" value="SOCS box"/>
    <property type="match status" value="1"/>
</dbReference>
<dbReference type="PROSITE" id="PS50225">
    <property type="entry name" value="SOCS"/>
    <property type="match status" value="1"/>
</dbReference>
<evidence type="ECO:0000256" key="2">
    <source>
        <dbReference type="ARBA" id="ARBA00022679"/>
    </source>
</evidence>
<dbReference type="PROSITE" id="PS50011">
    <property type="entry name" value="PROTEIN_KINASE_DOM"/>
    <property type="match status" value="1"/>
</dbReference>
<sequence length="438" mass="50122">MRIVAPNVRMTHKDVKGFRIACLHNDVIREIPILCVMIGNVPIHTCMLCLSRLFSVDKIVVVRTGEMENSELSKRKRKIQNVNSDEGKEKVKSLQQICRATVLSTVTLNRVKNVRNLGLPNLLKDYLSSFNIPNDFDLDGFYIDYHCNFPNHVHHKVHQIHPGKCLIDGAKVLIKSQHMTEVCRTCETSGKCVMMSNKDRAVWQQLRHKNLMSCLMSIHDPVTERFCLVFEFPGITLQDFVFRMFLAKSNVPELISWQVLSKLASVLIFLENNGILPWELCHPQNVVITQRGEIKLENLLLYLPVKDGSRYQTNTSKRMSPEQMKGESATAKTLVWGLGRILYEICARLPVKEPSVKTATPPLCYHQAVNCTKDLSRVMCECLRNNPSSRPTLQSLLERAERHVEVLAANTWNWRLESNLVTLMQCLDRLPFSGGFLR</sequence>
<dbReference type="PANTHER" id="PTHR43671:SF13">
    <property type="entry name" value="SERINE_THREONINE-PROTEIN KINASE NEK2"/>
    <property type="match status" value="1"/>
</dbReference>
<dbReference type="GO" id="GO:0035556">
    <property type="term" value="P:intracellular signal transduction"/>
    <property type="evidence" value="ECO:0007669"/>
    <property type="project" value="InterPro"/>
</dbReference>
<dbReference type="Proteomes" id="UP000828390">
    <property type="component" value="Unassembled WGS sequence"/>
</dbReference>
<dbReference type="Gene3D" id="1.10.510.10">
    <property type="entry name" value="Transferase(Phosphotransferase) domain 1"/>
    <property type="match status" value="1"/>
</dbReference>
<evidence type="ECO:0000313" key="8">
    <source>
        <dbReference type="EMBL" id="KAH3848228.1"/>
    </source>
</evidence>
<gene>
    <name evidence="8" type="ORF">DPMN_090587</name>
</gene>
<name>A0A9D4KXZ8_DREPO</name>
<evidence type="ECO:0000256" key="4">
    <source>
        <dbReference type="ARBA" id="ARBA00022777"/>
    </source>
</evidence>
<keyword evidence="5" id="KW-0067">ATP-binding</keyword>
<evidence type="ECO:0000259" key="7">
    <source>
        <dbReference type="PROSITE" id="PS50225"/>
    </source>
</evidence>
<dbReference type="InterPro" id="IPR001496">
    <property type="entry name" value="SOCS_box"/>
</dbReference>
<dbReference type="EC" id="2.7.11.1" evidence="1"/>
<dbReference type="Pfam" id="PF07714">
    <property type="entry name" value="PK_Tyr_Ser-Thr"/>
    <property type="match status" value="1"/>
</dbReference>
<dbReference type="GO" id="GO:0005524">
    <property type="term" value="F:ATP binding"/>
    <property type="evidence" value="ECO:0007669"/>
    <property type="project" value="UniProtKB-KW"/>
</dbReference>
<keyword evidence="2" id="KW-0808">Transferase</keyword>
<dbReference type="GO" id="GO:0004674">
    <property type="term" value="F:protein serine/threonine kinase activity"/>
    <property type="evidence" value="ECO:0007669"/>
    <property type="project" value="UniProtKB-EC"/>
</dbReference>
<reference evidence="8" key="1">
    <citation type="journal article" date="2019" name="bioRxiv">
        <title>The Genome of the Zebra Mussel, Dreissena polymorpha: A Resource for Invasive Species Research.</title>
        <authorList>
            <person name="McCartney M.A."/>
            <person name="Auch B."/>
            <person name="Kono T."/>
            <person name="Mallez S."/>
            <person name="Zhang Y."/>
            <person name="Obille A."/>
            <person name="Becker A."/>
            <person name="Abrahante J.E."/>
            <person name="Garbe J."/>
            <person name="Badalamenti J.P."/>
            <person name="Herman A."/>
            <person name="Mangelson H."/>
            <person name="Liachko I."/>
            <person name="Sullivan S."/>
            <person name="Sone E.D."/>
            <person name="Koren S."/>
            <person name="Silverstein K.A.T."/>
            <person name="Beckman K.B."/>
            <person name="Gohl D.M."/>
        </authorList>
    </citation>
    <scope>NUCLEOTIDE SEQUENCE</scope>
    <source>
        <strain evidence="8">Duluth1</strain>
        <tissue evidence="8">Whole animal</tissue>
    </source>
</reference>
<comment type="caution">
    <text evidence="8">The sequence shown here is derived from an EMBL/GenBank/DDBJ whole genome shotgun (WGS) entry which is preliminary data.</text>
</comment>
<evidence type="ECO:0000259" key="6">
    <source>
        <dbReference type="PROSITE" id="PS50011"/>
    </source>
</evidence>
<protein>
    <recommendedName>
        <fullName evidence="1">non-specific serine/threonine protein kinase</fullName>
        <ecNumber evidence="1">2.7.11.1</ecNumber>
    </recommendedName>
</protein>
<keyword evidence="3" id="KW-0547">Nucleotide-binding</keyword>
<keyword evidence="9" id="KW-1185">Reference proteome</keyword>
<feature type="domain" description="Protein kinase" evidence="6">
    <location>
        <begin position="111"/>
        <end position="406"/>
    </location>
</feature>
<dbReference type="PANTHER" id="PTHR43671">
    <property type="entry name" value="SERINE/THREONINE-PROTEIN KINASE NEK"/>
    <property type="match status" value="1"/>
</dbReference>
<dbReference type="InterPro" id="IPR036036">
    <property type="entry name" value="SOCS_box-like_dom_sf"/>
</dbReference>
<organism evidence="8 9">
    <name type="scientific">Dreissena polymorpha</name>
    <name type="common">Zebra mussel</name>
    <name type="synonym">Mytilus polymorpha</name>
    <dbReference type="NCBI Taxonomy" id="45954"/>
    <lineage>
        <taxon>Eukaryota</taxon>
        <taxon>Metazoa</taxon>
        <taxon>Spiralia</taxon>
        <taxon>Lophotrochozoa</taxon>
        <taxon>Mollusca</taxon>
        <taxon>Bivalvia</taxon>
        <taxon>Autobranchia</taxon>
        <taxon>Heteroconchia</taxon>
        <taxon>Euheterodonta</taxon>
        <taxon>Imparidentia</taxon>
        <taxon>Neoheterodontei</taxon>
        <taxon>Myida</taxon>
        <taxon>Dreissenoidea</taxon>
        <taxon>Dreissenidae</taxon>
        <taxon>Dreissena</taxon>
    </lineage>
</organism>
<dbReference type="AlphaFoldDB" id="A0A9D4KXZ8"/>
<dbReference type="InterPro" id="IPR001245">
    <property type="entry name" value="Ser-Thr/Tyr_kinase_cat_dom"/>
</dbReference>
<dbReference type="InterPro" id="IPR000719">
    <property type="entry name" value="Prot_kinase_dom"/>
</dbReference>
<dbReference type="SUPFAM" id="SSF56112">
    <property type="entry name" value="Protein kinase-like (PK-like)"/>
    <property type="match status" value="1"/>
</dbReference>
<keyword evidence="4" id="KW-0418">Kinase</keyword>
<evidence type="ECO:0000313" key="9">
    <source>
        <dbReference type="Proteomes" id="UP000828390"/>
    </source>
</evidence>
<proteinExistence type="predicted"/>
<dbReference type="Pfam" id="PF07525">
    <property type="entry name" value="SOCS_box"/>
    <property type="match status" value="1"/>
</dbReference>
<accession>A0A9D4KXZ8</accession>
<feature type="domain" description="SOCS box" evidence="7">
    <location>
        <begin position="88"/>
        <end position="133"/>
    </location>
</feature>
<dbReference type="SUPFAM" id="SSF158235">
    <property type="entry name" value="SOCS box-like"/>
    <property type="match status" value="1"/>
</dbReference>
<dbReference type="SMART" id="SM00220">
    <property type="entry name" value="S_TKc"/>
    <property type="match status" value="1"/>
</dbReference>